<feature type="region of interest" description="Disordered" evidence="1">
    <location>
        <begin position="240"/>
        <end position="282"/>
    </location>
</feature>
<dbReference type="GeneID" id="36511407"/>
<evidence type="ECO:0000313" key="2">
    <source>
        <dbReference type="EMBL" id="AWB26723.1"/>
    </source>
</evidence>
<proteinExistence type="predicted"/>
<feature type="compositionally biased region" description="Acidic residues" evidence="1">
    <location>
        <begin position="259"/>
        <end position="270"/>
    </location>
</feature>
<name>A0A2R4WYV6_9EURY</name>
<evidence type="ECO:0000313" key="3">
    <source>
        <dbReference type="Proteomes" id="UP000244727"/>
    </source>
</evidence>
<feature type="compositionally biased region" description="Low complexity" evidence="1">
    <location>
        <begin position="123"/>
        <end position="147"/>
    </location>
</feature>
<feature type="region of interest" description="Disordered" evidence="1">
    <location>
        <begin position="79"/>
        <end position="225"/>
    </location>
</feature>
<feature type="compositionally biased region" description="Basic and acidic residues" evidence="1">
    <location>
        <begin position="412"/>
        <end position="424"/>
    </location>
</feature>
<dbReference type="RefSeq" id="WP_108381092.1">
    <property type="nucleotide sequence ID" value="NZ_CP028858.1"/>
</dbReference>
<keyword evidence="3" id="KW-1185">Reference proteome</keyword>
<evidence type="ECO:0000256" key="1">
    <source>
        <dbReference type="SAM" id="MobiDB-lite"/>
    </source>
</evidence>
<feature type="region of interest" description="Disordered" evidence="1">
    <location>
        <begin position="404"/>
        <end position="424"/>
    </location>
</feature>
<evidence type="ECO:0008006" key="4">
    <source>
        <dbReference type="Google" id="ProtNLM"/>
    </source>
</evidence>
<dbReference type="AlphaFoldDB" id="A0A2R4WYV6"/>
<organism evidence="2 3">
    <name type="scientific">Halococcoides cellulosivorans</name>
    <dbReference type="NCBI Taxonomy" id="1679096"/>
    <lineage>
        <taxon>Archaea</taxon>
        <taxon>Methanobacteriati</taxon>
        <taxon>Methanobacteriota</taxon>
        <taxon>Stenosarchaea group</taxon>
        <taxon>Halobacteria</taxon>
        <taxon>Halobacteriales</taxon>
        <taxon>Haloarculaceae</taxon>
        <taxon>Halococcoides</taxon>
    </lineage>
</organism>
<dbReference type="EMBL" id="CP028858">
    <property type="protein sequence ID" value="AWB26723.1"/>
    <property type="molecule type" value="Genomic_DNA"/>
</dbReference>
<gene>
    <name evidence="2" type="ORF">HARCEL1_02830</name>
</gene>
<accession>A0A2R4WYV6</accession>
<reference evidence="2 3" key="1">
    <citation type="submission" date="2018-04" db="EMBL/GenBank/DDBJ databases">
        <title>Halococcoides cellulosivorans gen. nov., sp. nov., an extremely halophilic cellulose-utilizing haloarchaeon from hypersaline lakes.</title>
        <authorList>
            <person name="Sorokin D.Y."/>
            <person name="Toshchakov S.V."/>
            <person name="Samarov N.I."/>
            <person name="Korzhenkov A."/>
            <person name="Kublanov I.V."/>
        </authorList>
    </citation>
    <scope>NUCLEOTIDE SEQUENCE [LARGE SCALE GENOMIC DNA]</scope>
    <source>
        <strain evidence="2 3">HArcel1</strain>
    </source>
</reference>
<sequence length="424" mass="42114">MTPSDVSAGIDIMLLGGTLTMAGLGAASTAASGIASKTIGAGTRVVGAAGRKGVGALKGSVGSGVGSVANRVGIGGVLPQGFSDGGSSNNRGHDNSMTDAPQDVPALPAADQGKEYTTDTVLDDGQSGSDSAGDVAVPAGTGATRTADATDERSSRTSSTSEADAPDDGQTGADSTGTVDDAAVAAGTEATQTGDSTDERASTGGSPGSPPPDDGETGAGDDAPSTRDLEQRITALEAKIDSLAGEDETPVQTATPDSPDTEQSSDDPSDDGLTAADLDPDAMDEDEFVDAYTSLDEDEQAKFVRDQLGGTGNRYLEAFANDAAKGAITGAAGGVMLGGVGAIPGAVMGAFAGGMKGVAGKGMADVVRKQRSGETFTQSIEDVSGDILGEAKQVTFDYSLRDHLTPGSVTRESSESVNTHDKYD</sequence>
<dbReference type="KEGG" id="harc:HARCEL1_02830"/>
<protein>
    <recommendedName>
        <fullName evidence="4">Glycine zipper domain-containing protein</fullName>
    </recommendedName>
</protein>
<dbReference type="Proteomes" id="UP000244727">
    <property type="component" value="Chromosome"/>
</dbReference>